<evidence type="ECO:0000256" key="2">
    <source>
        <dbReference type="ARBA" id="ARBA00010212"/>
    </source>
</evidence>
<keyword evidence="4" id="KW-0410">Iron transport</keyword>
<evidence type="ECO:0000256" key="5">
    <source>
        <dbReference type="ARBA" id="ARBA00022692"/>
    </source>
</evidence>
<sequence length="322" mass="34853">MNTEQNTLLCSVGAALLMGTLGVSFALITNSRAILLDGLFNLTYFAVALVTVRVAGLAVQPDSSEFPFGYAYFESLINAGKGVLILGISAVALIDSLMALFSGGRSVAAAPAIFYAVLATALCSLTAWWLQRRRREVDSPLLHADVQNWVLDALISGTVLLAFCLVPVFQALGWPQAIPYIDPVLVAAVVIICLGVPVRMAKQAILELLNRAPPALLTEPVTAAIDRVLQRLPVRNRYVRMVRPGRTLYVVVHTVLAEDFPVEQLSTLDQLREELATAIRAVHPMVVVDAMFTAEERWAAPTSGLHEPIAATCQRRTSPGRL</sequence>
<evidence type="ECO:0000259" key="10">
    <source>
        <dbReference type="Pfam" id="PF01545"/>
    </source>
</evidence>
<dbReference type="eggNOG" id="COG3965">
    <property type="taxonomic scope" value="Bacteria"/>
</dbReference>
<evidence type="ECO:0000313" key="12">
    <source>
        <dbReference type="Proteomes" id="UP000003374"/>
    </source>
</evidence>
<keyword evidence="4" id="KW-0408">Iron</keyword>
<evidence type="ECO:0000256" key="4">
    <source>
        <dbReference type="ARBA" id="ARBA00022496"/>
    </source>
</evidence>
<feature type="transmembrane region" description="Helical" evidence="9">
    <location>
        <begin position="178"/>
        <end position="198"/>
    </location>
</feature>
<evidence type="ECO:0000256" key="9">
    <source>
        <dbReference type="SAM" id="Phobius"/>
    </source>
</evidence>
<keyword evidence="8 9" id="KW-0472">Membrane</keyword>
<feature type="domain" description="Cation efflux protein transmembrane" evidence="10">
    <location>
        <begin position="10"/>
        <end position="209"/>
    </location>
</feature>
<evidence type="ECO:0000256" key="6">
    <source>
        <dbReference type="ARBA" id="ARBA00022906"/>
    </source>
</evidence>
<dbReference type="InterPro" id="IPR002524">
    <property type="entry name" value="Cation_efflux"/>
</dbReference>
<feature type="transmembrane region" description="Helical" evidence="9">
    <location>
        <begin position="150"/>
        <end position="172"/>
    </location>
</feature>
<dbReference type="AlphaFoldDB" id="A4BUI5"/>
<dbReference type="GO" id="GO:0015341">
    <property type="term" value="F:zinc efflux antiporter activity"/>
    <property type="evidence" value="ECO:0007669"/>
    <property type="project" value="TreeGrafter"/>
</dbReference>
<dbReference type="STRING" id="314278.NB231_02243"/>
<feature type="transmembrane region" description="Helical" evidence="9">
    <location>
        <begin position="42"/>
        <end position="61"/>
    </location>
</feature>
<comment type="similarity">
    <text evidence="2">Belongs to the cation diffusion facilitator (CDF) transporter (TC 2.A.4) family. FieF subfamily.</text>
</comment>
<dbReference type="InterPro" id="IPR027469">
    <property type="entry name" value="Cation_efflux_TMD_sf"/>
</dbReference>
<dbReference type="NCBIfam" id="TIGR01297">
    <property type="entry name" value="CDF"/>
    <property type="match status" value="1"/>
</dbReference>
<feature type="transmembrane region" description="Helical" evidence="9">
    <location>
        <begin position="107"/>
        <end position="130"/>
    </location>
</feature>
<dbReference type="OrthoDB" id="268546at2"/>
<dbReference type="RefSeq" id="WP_004999380.1">
    <property type="nucleotide sequence ID" value="NZ_CH672427.1"/>
</dbReference>
<keyword evidence="6" id="KW-0862">Zinc</keyword>
<dbReference type="Proteomes" id="UP000003374">
    <property type="component" value="Unassembled WGS sequence"/>
</dbReference>
<dbReference type="GO" id="GO:0015086">
    <property type="term" value="F:cadmium ion transmembrane transporter activity"/>
    <property type="evidence" value="ECO:0007669"/>
    <property type="project" value="TreeGrafter"/>
</dbReference>
<evidence type="ECO:0000256" key="1">
    <source>
        <dbReference type="ARBA" id="ARBA00004141"/>
    </source>
</evidence>
<keyword evidence="6" id="KW-0864">Zinc transport</keyword>
<keyword evidence="3" id="KW-0813">Transport</keyword>
<dbReference type="PANTHER" id="PTHR43840">
    <property type="entry name" value="MITOCHONDRIAL METAL TRANSPORTER 1-RELATED"/>
    <property type="match status" value="1"/>
</dbReference>
<dbReference type="PANTHER" id="PTHR43840:SF15">
    <property type="entry name" value="MITOCHONDRIAL METAL TRANSPORTER 1-RELATED"/>
    <property type="match status" value="1"/>
</dbReference>
<dbReference type="GO" id="GO:0005886">
    <property type="term" value="C:plasma membrane"/>
    <property type="evidence" value="ECO:0007669"/>
    <property type="project" value="TreeGrafter"/>
</dbReference>
<dbReference type="GO" id="GO:0006882">
    <property type="term" value="P:intracellular zinc ion homeostasis"/>
    <property type="evidence" value="ECO:0007669"/>
    <property type="project" value="TreeGrafter"/>
</dbReference>
<reference evidence="11 12" key="1">
    <citation type="submission" date="2006-02" db="EMBL/GenBank/DDBJ databases">
        <authorList>
            <person name="Waterbury J."/>
            <person name="Ferriera S."/>
            <person name="Johnson J."/>
            <person name="Kravitz S."/>
            <person name="Halpern A."/>
            <person name="Remington K."/>
            <person name="Beeson K."/>
            <person name="Tran B."/>
            <person name="Rogers Y.-H."/>
            <person name="Friedman R."/>
            <person name="Venter J.C."/>
        </authorList>
    </citation>
    <scope>NUCLEOTIDE SEQUENCE [LARGE SCALE GENOMIC DNA]</scope>
    <source>
        <strain evidence="11 12">Nb-231</strain>
    </source>
</reference>
<dbReference type="InterPro" id="IPR050291">
    <property type="entry name" value="CDF_Transporter"/>
</dbReference>
<name>A4BUI5_9GAMM</name>
<evidence type="ECO:0000256" key="3">
    <source>
        <dbReference type="ARBA" id="ARBA00022448"/>
    </source>
</evidence>
<keyword evidence="6" id="KW-0406">Ion transport</keyword>
<dbReference type="HOGENOM" id="CLU_056154_0_0_6"/>
<keyword evidence="5 9" id="KW-0812">Transmembrane</keyword>
<evidence type="ECO:0000313" key="11">
    <source>
        <dbReference type="EMBL" id="EAR20699.1"/>
    </source>
</evidence>
<dbReference type="SUPFAM" id="SSF161111">
    <property type="entry name" value="Cation efflux protein transmembrane domain-like"/>
    <property type="match status" value="1"/>
</dbReference>
<comment type="caution">
    <text evidence="11">The sequence shown here is derived from an EMBL/GenBank/DDBJ whole genome shotgun (WGS) entry which is preliminary data.</text>
</comment>
<keyword evidence="12" id="KW-1185">Reference proteome</keyword>
<proteinExistence type="inferred from homology"/>
<organism evidence="11 12">
    <name type="scientific">Nitrococcus mobilis Nb-231</name>
    <dbReference type="NCBI Taxonomy" id="314278"/>
    <lineage>
        <taxon>Bacteria</taxon>
        <taxon>Pseudomonadati</taxon>
        <taxon>Pseudomonadota</taxon>
        <taxon>Gammaproteobacteria</taxon>
        <taxon>Chromatiales</taxon>
        <taxon>Ectothiorhodospiraceae</taxon>
        <taxon>Nitrococcus</taxon>
    </lineage>
</organism>
<dbReference type="Gene3D" id="1.20.1510.10">
    <property type="entry name" value="Cation efflux protein transmembrane domain"/>
    <property type="match status" value="1"/>
</dbReference>
<evidence type="ECO:0000256" key="8">
    <source>
        <dbReference type="ARBA" id="ARBA00023136"/>
    </source>
</evidence>
<dbReference type="InterPro" id="IPR058533">
    <property type="entry name" value="Cation_efflux_TM"/>
</dbReference>
<dbReference type="EMBL" id="AAOF01000018">
    <property type="protein sequence ID" value="EAR20699.1"/>
    <property type="molecule type" value="Genomic_DNA"/>
</dbReference>
<dbReference type="GO" id="GO:0015093">
    <property type="term" value="F:ferrous iron transmembrane transporter activity"/>
    <property type="evidence" value="ECO:0007669"/>
    <property type="project" value="TreeGrafter"/>
</dbReference>
<evidence type="ECO:0000256" key="7">
    <source>
        <dbReference type="ARBA" id="ARBA00022989"/>
    </source>
</evidence>
<keyword evidence="7 9" id="KW-1133">Transmembrane helix</keyword>
<accession>A4BUI5</accession>
<dbReference type="Pfam" id="PF01545">
    <property type="entry name" value="Cation_efflux"/>
    <property type="match status" value="1"/>
</dbReference>
<comment type="subcellular location">
    <subcellularLocation>
        <location evidence="1">Membrane</location>
        <topology evidence="1">Multi-pass membrane protein</topology>
    </subcellularLocation>
</comment>
<gene>
    <name evidence="11" type="ORF">NB231_02243</name>
</gene>
<protein>
    <submittedName>
        <fullName evidence="11">Cation diffusion facilitator family transporter</fullName>
    </submittedName>
</protein>